<dbReference type="Gene3D" id="3.40.50.1000">
    <property type="entry name" value="HAD superfamily/HAD-like"/>
    <property type="match status" value="1"/>
</dbReference>
<keyword evidence="2" id="KW-1185">Reference proteome</keyword>
<dbReference type="SUPFAM" id="SSF56784">
    <property type="entry name" value="HAD-like"/>
    <property type="match status" value="1"/>
</dbReference>
<accession>R4PZE0</accession>
<proteinExistence type="predicted"/>
<dbReference type="HOGENOM" id="CLU_1037026_0_0_0"/>
<gene>
    <name evidence="1" type="ORF">L336_0927</name>
</gene>
<organism evidence="1 2">
    <name type="scientific">Candidatus Saccharimonas aalborgensis</name>
    <dbReference type="NCBI Taxonomy" id="1332188"/>
    <lineage>
        <taxon>Bacteria</taxon>
        <taxon>Candidatus Saccharimonadota</taxon>
        <taxon>Candidatus Saccharimonadia</taxon>
        <taxon>Candidatus Saccharimonadales</taxon>
        <taxon>Candidatus Saccharimonadaceae</taxon>
        <taxon>Candidatus Saccharimonas</taxon>
    </lineage>
</organism>
<dbReference type="InterPro" id="IPR036412">
    <property type="entry name" value="HAD-like_sf"/>
</dbReference>
<dbReference type="RefSeq" id="WP_015642076.1">
    <property type="nucleotide sequence ID" value="NC_021219.1"/>
</dbReference>
<dbReference type="EMBL" id="CP005957">
    <property type="protein sequence ID" value="AGL62626.1"/>
    <property type="molecule type" value="Genomic_DNA"/>
</dbReference>
<evidence type="ECO:0000313" key="1">
    <source>
        <dbReference type="EMBL" id="AGL62626.1"/>
    </source>
</evidence>
<evidence type="ECO:0000313" key="2">
    <source>
        <dbReference type="Proteomes" id="UP000013893"/>
    </source>
</evidence>
<dbReference type="KEGG" id="saal:L336_0927"/>
<name>R4PZE0_9BACT</name>
<dbReference type="AlphaFoldDB" id="R4PZE0"/>
<dbReference type="GO" id="GO:0000166">
    <property type="term" value="F:nucleotide binding"/>
    <property type="evidence" value="ECO:0007669"/>
    <property type="project" value="InterPro"/>
</dbReference>
<reference evidence="1 2" key="1">
    <citation type="journal article" date="2013" name="Nat. Biotechnol.">
        <title>Genome sequences of rare, uncultured bacteria obtained by differential coverage binning of multiple metagenomes.</title>
        <authorList>
            <person name="Albertsen M."/>
            <person name="Hugenholtz P."/>
            <person name="Skarshewski A."/>
            <person name="Nielsen K.L."/>
            <person name="Tyson G.W."/>
            <person name="Nielsen P.H."/>
        </authorList>
    </citation>
    <scope>NUCLEOTIDE SEQUENCE [LARGE SCALE GENOMIC DNA]</scope>
    <source>
        <strain evidence="1">TM71</strain>
    </source>
</reference>
<dbReference type="InterPro" id="IPR023299">
    <property type="entry name" value="ATPase_P-typ_cyto_dom_N"/>
</dbReference>
<protein>
    <submittedName>
        <fullName evidence="1">Uncharacterized protein</fullName>
    </submittedName>
</protein>
<dbReference type="Proteomes" id="UP000013893">
    <property type="component" value="Chromosome"/>
</dbReference>
<dbReference type="InterPro" id="IPR023214">
    <property type="entry name" value="HAD_sf"/>
</dbReference>
<dbReference type="Gene3D" id="3.40.1110.10">
    <property type="entry name" value="Calcium-transporting ATPase, cytoplasmic domain N"/>
    <property type="match status" value="1"/>
</dbReference>
<sequence>MTSAELFEYYFPPHIGGRGARKKQVKSIATIIVDTENLVTINLSESSFWTIHPQRLDAIRQAFTKRKQWESTKDSSIIVSHHGSISAYTRHDGDTFASILFGDVDTILLATSLTENERERVMLTARQHHIRGSRVEAVAHLTHTADLAAASVHQAEFLGLILGDVVPYPSIHKSLAHAKQQGISIQYISRDTHAFVSGVAHAVGLLPPIKEADRFNRHLPPRETTVLSECTKSAYDAVYKTTDPTTLVAHHPLPPIIDMLSRYRSRLW</sequence>